<dbReference type="Gene3D" id="3.40.50.150">
    <property type="entry name" value="Vaccinia Virus protein VP39"/>
    <property type="match status" value="1"/>
</dbReference>
<dbReference type="InterPro" id="IPR029063">
    <property type="entry name" value="SAM-dependent_MTases_sf"/>
</dbReference>
<feature type="region of interest" description="Disordered" evidence="1">
    <location>
        <begin position="329"/>
        <end position="368"/>
    </location>
</feature>
<keyword evidence="3" id="KW-1185">Reference proteome</keyword>
<protein>
    <recommendedName>
        <fullName evidence="4">FAM86 N-terminal domain-containing protein</fullName>
    </recommendedName>
</protein>
<dbReference type="PANTHER" id="PTHR14614">
    <property type="entry name" value="HEPATOCELLULAR CARCINOMA-ASSOCIATED ANTIGEN"/>
    <property type="match status" value="1"/>
</dbReference>
<reference evidence="2 3" key="1">
    <citation type="submission" date="2018-06" db="EMBL/GenBank/DDBJ databases">
        <title>Complete Genomes of Monosporascus.</title>
        <authorList>
            <person name="Robinson A.J."/>
            <person name="Natvig D.O."/>
        </authorList>
    </citation>
    <scope>NUCLEOTIDE SEQUENCE [LARGE SCALE GENOMIC DNA]</scope>
    <source>
        <strain evidence="2 3">CBS 609.92</strain>
    </source>
</reference>
<dbReference type="PANTHER" id="PTHR14614:SF109">
    <property type="entry name" value="RIBOSOMAL LYSINE N-METHYLTRANSFERASE 5"/>
    <property type="match status" value="1"/>
</dbReference>
<dbReference type="InterPro" id="IPR019410">
    <property type="entry name" value="Methyltransf_16"/>
</dbReference>
<comment type="caution">
    <text evidence="2">The sequence shown here is derived from an EMBL/GenBank/DDBJ whole genome shotgun (WGS) entry which is preliminary data.</text>
</comment>
<name>A0ABY0H3H7_9PEZI</name>
<feature type="region of interest" description="Disordered" evidence="1">
    <location>
        <begin position="399"/>
        <end position="418"/>
    </location>
</feature>
<dbReference type="Proteomes" id="UP000294003">
    <property type="component" value="Unassembled WGS sequence"/>
</dbReference>
<sequence>MPVQDLLRQLGPEIEDPEEETFLLFSRDVPSQNLGFVDSRAAVINLTLANKDYTIRQSPTILTSNREGGTTGAVVWKITPLVAEYLAGSENILRSSGVLSSSSGVLELGCGISGLVGLAVAPTVERYILTDQPYVARLVEKNISENLAVLSLKLSNSTSQKRKGRIPTSQPRASLRFTPLDWEQDEVTARLTGDDAKRSFDVVLACDCIYNEALIQPLVQTCVDVCKLRASDPDAGGPAVCVVAQQLRDPGILEGWIKEFYKHFHAWRIPEEALSEALRSNPGFRSFTAPRTGKSVPMILKKTYRHPQPRVRRCRGQGTPSYLARWSRASSQIRGPTPPSFESEEVATSSSAGHARVKKLSPSRGATDGRVDALSRLRALDRRLQDPLFVRVPGAAVVAEEEQGKEAPPVASVLSAPR</sequence>
<proteinExistence type="predicted"/>
<accession>A0ABY0H3H7</accession>
<gene>
    <name evidence="2" type="ORF">DL762_007019</name>
</gene>
<dbReference type="EMBL" id="QJNS01000247">
    <property type="protein sequence ID" value="RYO81604.1"/>
    <property type="molecule type" value="Genomic_DNA"/>
</dbReference>
<evidence type="ECO:0008006" key="4">
    <source>
        <dbReference type="Google" id="ProtNLM"/>
    </source>
</evidence>
<evidence type="ECO:0000313" key="2">
    <source>
        <dbReference type="EMBL" id="RYO81604.1"/>
    </source>
</evidence>
<dbReference type="Pfam" id="PF10294">
    <property type="entry name" value="Methyltransf_16"/>
    <property type="match status" value="1"/>
</dbReference>
<evidence type="ECO:0000313" key="3">
    <source>
        <dbReference type="Proteomes" id="UP000294003"/>
    </source>
</evidence>
<organism evidence="2 3">
    <name type="scientific">Monosporascus cannonballus</name>
    <dbReference type="NCBI Taxonomy" id="155416"/>
    <lineage>
        <taxon>Eukaryota</taxon>
        <taxon>Fungi</taxon>
        <taxon>Dikarya</taxon>
        <taxon>Ascomycota</taxon>
        <taxon>Pezizomycotina</taxon>
        <taxon>Sordariomycetes</taxon>
        <taxon>Xylariomycetidae</taxon>
        <taxon>Xylariales</taxon>
        <taxon>Xylariales incertae sedis</taxon>
        <taxon>Monosporascus</taxon>
    </lineage>
</organism>
<evidence type="ECO:0000256" key="1">
    <source>
        <dbReference type="SAM" id="MobiDB-lite"/>
    </source>
</evidence>
<dbReference type="SUPFAM" id="SSF53335">
    <property type="entry name" value="S-adenosyl-L-methionine-dependent methyltransferases"/>
    <property type="match status" value="1"/>
</dbReference>